<dbReference type="EMBL" id="JAGQLM010000049">
    <property type="protein sequence ID" value="MCA9374939.1"/>
    <property type="molecule type" value="Genomic_DNA"/>
</dbReference>
<dbReference type="InterPro" id="IPR021153">
    <property type="entry name" value="HrcA_C"/>
</dbReference>
<dbReference type="InterPro" id="IPR036388">
    <property type="entry name" value="WH-like_DNA-bd_sf"/>
</dbReference>
<evidence type="ECO:0000256" key="4">
    <source>
        <dbReference type="ARBA" id="ARBA00023163"/>
    </source>
</evidence>
<dbReference type="InterPro" id="IPR036390">
    <property type="entry name" value="WH_DNA-bd_sf"/>
</dbReference>
<dbReference type="SUPFAM" id="SSF55781">
    <property type="entry name" value="GAF domain-like"/>
    <property type="match status" value="1"/>
</dbReference>
<gene>
    <name evidence="7" type="ORF">KC622_01265</name>
</gene>
<dbReference type="InterPro" id="IPR029016">
    <property type="entry name" value="GAF-like_dom_sf"/>
</dbReference>
<evidence type="ECO:0000259" key="5">
    <source>
        <dbReference type="Pfam" id="PF01628"/>
    </source>
</evidence>
<feature type="domain" description="Winged helix-turn-helix transcription repressor HrcA DNA-binding" evidence="6">
    <location>
        <begin position="2"/>
        <end position="73"/>
    </location>
</feature>
<accession>A0A955HYT8</accession>
<dbReference type="GO" id="GO:0045892">
    <property type="term" value="P:negative regulation of DNA-templated transcription"/>
    <property type="evidence" value="ECO:0007669"/>
    <property type="project" value="TreeGrafter"/>
</dbReference>
<evidence type="ECO:0000313" key="7">
    <source>
        <dbReference type="EMBL" id="MCA9374939.1"/>
    </source>
</evidence>
<dbReference type="Gene3D" id="3.30.450.40">
    <property type="match status" value="1"/>
</dbReference>
<name>A0A955HYT8_9BACT</name>
<dbReference type="AlphaFoldDB" id="A0A955HYT8"/>
<dbReference type="Pfam" id="PF01628">
    <property type="entry name" value="HrcA"/>
    <property type="match status" value="1"/>
</dbReference>
<evidence type="ECO:0000256" key="3">
    <source>
        <dbReference type="ARBA" id="ARBA00023016"/>
    </source>
</evidence>
<feature type="domain" description="Heat-inducible transcription repressor HrcA C-terminal" evidence="5">
    <location>
        <begin position="77"/>
        <end position="223"/>
    </location>
</feature>
<dbReference type="SUPFAM" id="SSF46785">
    <property type="entry name" value="Winged helix' DNA-binding domain"/>
    <property type="match status" value="1"/>
</dbReference>
<reference evidence="7" key="2">
    <citation type="journal article" date="2021" name="Microbiome">
        <title>Successional dynamics and alternative stable states in a saline activated sludge microbial community over 9 years.</title>
        <authorList>
            <person name="Wang Y."/>
            <person name="Ye J."/>
            <person name="Ju F."/>
            <person name="Liu L."/>
            <person name="Boyd J.A."/>
            <person name="Deng Y."/>
            <person name="Parks D.H."/>
            <person name="Jiang X."/>
            <person name="Yin X."/>
            <person name="Woodcroft B.J."/>
            <person name="Tyson G.W."/>
            <person name="Hugenholtz P."/>
            <person name="Polz M.F."/>
            <person name="Zhang T."/>
        </authorList>
    </citation>
    <scope>NUCLEOTIDE SEQUENCE</scope>
    <source>
        <strain evidence="7">HKST-UBA16</strain>
    </source>
</reference>
<keyword evidence="4" id="KW-0804">Transcription</keyword>
<proteinExistence type="predicted"/>
<evidence type="ECO:0000313" key="8">
    <source>
        <dbReference type="Proteomes" id="UP000748332"/>
    </source>
</evidence>
<protein>
    <recommendedName>
        <fullName evidence="9">Heat-inducible transcription repressor HrcA</fullName>
    </recommendedName>
</protein>
<keyword evidence="2" id="KW-0805">Transcription regulation</keyword>
<dbReference type="PANTHER" id="PTHR34824:SF1">
    <property type="entry name" value="HEAT-INDUCIBLE TRANSCRIPTION REPRESSOR HRCA"/>
    <property type="match status" value="1"/>
</dbReference>
<evidence type="ECO:0000259" key="6">
    <source>
        <dbReference type="Pfam" id="PF03444"/>
    </source>
</evidence>
<organism evidence="7 8">
    <name type="scientific">Candidatus Dojkabacteria bacterium</name>
    <dbReference type="NCBI Taxonomy" id="2099670"/>
    <lineage>
        <taxon>Bacteria</taxon>
        <taxon>Candidatus Dojkabacteria</taxon>
    </lineage>
</organism>
<dbReference type="GO" id="GO:0003677">
    <property type="term" value="F:DNA binding"/>
    <property type="evidence" value="ECO:0007669"/>
    <property type="project" value="InterPro"/>
</dbReference>
<dbReference type="Proteomes" id="UP000748332">
    <property type="component" value="Unassembled WGS sequence"/>
</dbReference>
<keyword evidence="3" id="KW-0346">Stress response</keyword>
<evidence type="ECO:0008006" key="9">
    <source>
        <dbReference type="Google" id="ProtNLM"/>
    </source>
</evidence>
<keyword evidence="1" id="KW-0678">Repressor</keyword>
<dbReference type="InterPro" id="IPR005104">
    <property type="entry name" value="WHTH_HrcA_DNA-bd"/>
</dbReference>
<dbReference type="InterPro" id="IPR002571">
    <property type="entry name" value="HrcA"/>
</dbReference>
<sequence>MELTERQKNILLAIIEEYMESAKEVGSVQLLDSKDFNVSSATIRNEMVHLMDMGYLDKSHVSSGRMPTDMAFRFYVNEEAVKARPDSVRLVKIKQGIFRERFSPEGLIQSILHILVENSNAAAFVLMDDMSRHYGVSSLMNYEELHNLKSLQRILDLLEDEDLLKSVFSKFDRDEVTVLIGSELGIRDLDDCTMLFTKLRMLDGRAGHMGIVGSRRINYRVAIPVLSAVRDSVQDALKAWN</sequence>
<evidence type="ECO:0000256" key="2">
    <source>
        <dbReference type="ARBA" id="ARBA00023015"/>
    </source>
</evidence>
<comment type="caution">
    <text evidence="7">The sequence shown here is derived from an EMBL/GenBank/DDBJ whole genome shotgun (WGS) entry which is preliminary data.</text>
</comment>
<dbReference type="Pfam" id="PF03444">
    <property type="entry name" value="WHD_HrcA"/>
    <property type="match status" value="1"/>
</dbReference>
<dbReference type="PANTHER" id="PTHR34824">
    <property type="entry name" value="HEAT-INDUCIBLE TRANSCRIPTION REPRESSOR HRCA"/>
    <property type="match status" value="1"/>
</dbReference>
<reference evidence="7" key="1">
    <citation type="submission" date="2020-04" db="EMBL/GenBank/DDBJ databases">
        <authorList>
            <person name="Zhang T."/>
        </authorList>
    </citation>
    <scope>NUCLEOTIDE SEQUENCE</scope>
    <source>
        <strain evidence="7">HKST-UBA16</strain>
    </source>
</reference>
<dbReference type="Gene3D" id="1.10.10.10">
    <property type="entry name" value="Winged helix-like DNA-binding domain superfamily/Winged helix DNA-binding domain"/>
    <property type="match status" value="1"/>
</dbReference>
<evidence type="ECO:0000256" key="1">
    <source>
        <dbReference type="ARBA" id="ARBA00022491"/>
    </source>
</evidence>